<dbReference type="InterPro" id="IPR036554">
    <property type="entry name" value="GHMP_kinase_C_sf"/>
</dbReference>
<protein>
    <recommendedName>
        <fullName evidence="5">GHMP kinase N-terminal domain-containing protein</fullName>
    </recommendedName>
</protein>
<name>A0A381ZEK0_9ZZZZ</name>
<dbReference type="GO" id="GO:0016114">
    <property type="term" value="P:terpenoid biosynthetic process"/>
    <property type="evidence" value="ECO:0007669"/>
    <property type="project" value="InterPro"/>
</dbReference>
<keyword evidence="3" id="KW-0418">Kinase</keyword>
<accession>A0A381ZEK0</accession>
<dbReference type="Gene3D" id="3.30.230.10">
    <property type="match status" value="1"/>
</dbReference>
<dbReference type="InterPro" id="IPR004424">
    <property type="entry name" value="IspE"/>
</dbReference>
<gene>
    <name evidence="6" type="ORF">METZ01_LOCUS140398</name>
</gene>
<evidence type="ECO:0000259" key="5">
    <source>
        <dbReference type="Pfam" id="PF00288"/>
    </source>
</evidence>
<reference evidence="6" key="1">
    <citation type="submission" date="2018-05" db="EMBL/GenBank/DDBJ databases">
        <authorList>
            <person name="Lanie J.A."/>
            <person name="Ng W.-L."/>
            <person name="Kazmierczak K.M."/>
            <person name="Andrzejewski T.M."/>
            <person name="Davidsen T.M."/>
            <person name="Wayne K.J."/>
            <person name="Tettelin H."/>
            <person name="Glass J.I."/>
            <person name="Rusch D."/>
            <person name="Podicherti R."/>
            <person name="Tsui H.-C.T."/>
            <person name="Winkler M.E."/>
        </authorList>
    </citation>
    <scope>NUCLEOTIDE SEQUENCE</scope>
</reference>
<dbReference type="InterPro" id="IPR020568">
    <property type="entry name" value="Ribosomal_Su5_D2-typ_SF"/>
</dbReference>
<evidence type="ECO:0000313" key="6">
    <source>
        <dbReference type="EMBL" id="SVA87544.1"/>
    </source>
</evidence>
<evidence type="ECO:0000256" key="4">
    <source>
        <dbReference type="ARBA" id="ARBA00022840"/>
    </source>
</evidence>
<dbReference type="InterPro" id="IPR006204">
    <property type="entry name" value="GHMP_kinase_N_dom"/>
</dbReference>
<dbReference type="GO" id="GO:0050515">
    <property type="term" value="F:4-(cytidine 5'-diphospho)-2-C-methyl-D-erythritol kinase activity"/>
    <property type="evidence" value="ECO:0007669"/>
    <property type="project" value="InterPro"/>
</dbReference>
<dbReference type="AlphaFoldDB" id="A0A381ZEK0"/>
<keyword evidence="4" id="KW-0067">ATP-binding</keyword>
<evidence type="ECO:0000256" key="3">
    <source>
        <dbReference type="ARBA" id="ARBA00022777"/>
    </source>
</evidence>
<dbReference type="NCBIfam" id="TIGR00154">
    <property type="entry name" value="ispE"/>
    <property type="match status" value="1"/>
</dbReference>
<dbReference type="PIRSF" id="PIRSF010376">
    <property type="entry name" value="IspE"/>
    <property type="match status" value="1"/>
</dbReference>
<dbReference type="Gene3D" id="3.30.70.890">
    <property type="entry name" value="GHMP kinase, C-terminal domain"/>
    <property type="match status" value="1"/>
</dbReference>
<dbReference type="SUPFAM" id="SSF54211">
    <property type="entry name" value="Ribosomal protein S5 domain 2-like"/>
    <property type="match status" value="1"/>
</dbReference>
<dbReference type="InterPro" id="IPR014721">
    <property type="entry name" value="Ribsml_uS5_D2-typ_fold_subgr"/>
</dbReference>
<keyword evidence="1" id="KW-0808">Transferase</keyword>
<dbReference type="PANTHER" id="PTHR43527">
    <property type="entry name" value="4-DIPHOSPHOCYTIDYL-2-C-METHYL-D-ERYTHRITOL KINASE, CHLOROPLASTIC"/>
    <property type="match status" value="1"/>
</dbReference>
<dbReference type="PANTHER" id="PTHR43527:SF2">
    <property type="entry name" value="4-DIPHOSPHOCYTIDYL-2-C-METHYL-D-ERYTHRITOL KINASE, CHLOROPLASTIC"/>
    <property type="match status" value="1"/>
</dbReference>
<feature type="domain" description="GHMP kinase N-terminal" evidence="5">
    <location>
        <begin position="64"/>
        <end position="142"/>
    </location>
</feature>
<dbReference type="SUPFAM" id="SSF55060">
    <property type="entry name" value="GHMP Kinase, C-terminal domain"/>
    <property type="match status" value="1"/>
</dbReference>
<evidence type="ECO:0000256" key="1">
    <source>
        <dbReference type="ARBA" id="ARBA00022679"/>
    </source>
</evidence>
<organism evidence="6">
    <name type="scientific">marine metagenome</name>
    <dbReference type="NCBI Taxonomy" id="408172"/>
    <lineage>
        <taxon>unclassified sequences</taxon>
        <taxon>metagenomes</taxon>
        <taxon>ecological metagenomes</taxon>
    </lineage>
</organism>
<dbReference type="HAMAP" id="MF_00061">
    <property type="entry name" value="IspE"/>
    <property type="match status" value="1"/>
</dbReference>
<dbReference type="Pfam" id="PF00288">
    <property type="entry name" value="GHMP_kinases_N"/>
    <property type="match status" value="1"/>
</dbReference>
<proteinExistence type="inferred from homology"/>
<evidence type="ECO:0000256" key="2">
    <source>
        <dbReference type="ARBA" id="ARBA00022741"/>
    </source>
</evidence>
<dbReference type="GO" id="GO:0005524">
    <property type="term" value="F:ATP binding"/>
    <property type="evidence" value="ECO:0007669"/>
    <property type="project" value="UniProtKB-KW"/>
</dbReference>
<dbReference type="EMBL" id="UINC01020974">
    <property type="protein sequence ID" value="SVA87544.1"/>
    <property type="molecule type" value="Genomic_DNA"/>
</dbReference>
<keyword evidence="2" id="KW-0547">Nucleotide-binding</keyword>
<sequence length="290" mass="31596">MTTIEAKSFAKLNLTLEVLGKRTDGFHEISSIMQTISLADHIEVMPARELSLECDLSSINNNANLAMRAACLLRKRLNIRDGAHIRITKEIPLAAGLGGGSSNAVVALKLLKSLWAVEVTDTDLSKLVAEIGSDLPFFLNGGTAIVQGRGERVRQIPNNKSSFFVVVVPELNVRDKTKVMYSKLRRSDFTSGGLSRKLEARIRLGGDVPDQLLHNAFQNILLGTVPSVRKSYEALQAVGREEIHLTGSGPSLFSRVSSRDSGRAIQLLLKHQHGENSFVVESAPSNCSLE</sequence>